<reference evidence="2" key="3">
    <citation type="submission" date="2020-12" db="UniProtKB">
        <authorList>
            <consortium name="EnsemblPlants"/>
        </authorList>
    </citation>
    <scope>IDENTIFICATION</scope>
</reference>
<evidence type="ECO:0000313" key="1">
    <source>
        <dbReference type="EMBL" id="PNR26774.1"/>
    </source>
</evidence>
<name>A0A2K1IBY8_PHYPA</name>
<accession>A0A2K1IBY8</accession>
<evidence type="ECO:0000313" key="2">
    <source>
        <dbReference type="EnsemblPlants" id="PAC:32918150.CDS.1"/>
    </source>
</evidence>
<gene>
    <name evidence="1" type="ORF">PHYPA_030255</name>
</gene>
<sequence>MGSALNVYVIAVSDTTMKLLLLLQRLPHLLPHTWRPGEPVPLWVNSHAPSPFSPFDLFTKSVCQIRTMLETGRGLHAPPATFSSGNRNTVAMEGNAWQCSDGGIVGSVRGRSCAR</sequence>
<dbReference type="Proteomes" id="UP000006727">
    <property type="component" value="Chromosome 26"/>
</dbReference>
<dbReference type="InParanoid" id="A0A2K1IBY8"/>
<reference evidence="1 3" key="2">
    <citation type="journal article" date="2018" name="Plant J.">
        <title>The Physcomitrella patens chromosome-scale assembly reveals moss genome structure and evolution.</title>
        <authorList>
            <person name="Lang D."/>
            <person name="Ullrich K.K."/>
            <person name="Murat F."/>
            <person name="Fuchs J."/>
            <person name="Jenkins J."/>
            <person name="Haas F.B."/>
            <person name="Piednoel M."/>
            <person name="Gundlach H."/>
            <person name="Van Bel M."/>
            <person name="Meyberg R."/>
            <person name="Vives C."/>
            <person name="Morata J."/>
            <person name="Symeonidi A."/>
            <person name="Hiss M."/>
            <person name="Muchero W."/>
            <person name="Kamisugi Y."/>
            <person name="Saleh O."/>
            <person name="Blanc G."/>
            <person name="Decker E.L."/>
            <person name="van Gessel N."/>
            <person name="Grimwood J."/>
            <person name="Hayes R.D."/>
            <person name="Graham S.W."/>
            <person name="Gunter L.E."/>
            <person name="McDaniel S.F."/>
            <person name="Hoernstein S.N.W."/>
            <person name="Larsson A."/>
            <person name="Li F.W."/>
            <person name="Perroud P.F."/>
            <person name="Phillips J."/>
            <person name="Ranjan P."/>
            <person name="Rokshar D.S."/>
            <person name="Rothfels C.J."/>
            <person name="Schneider L."/>
            <person name="Shu S."/>
            <person name="Stevenson D.W."/>
            <person name="Thummler F."/>
            <person name="Tillich M."/>
            <person name="Villarreal Aguilar J.C."/>
            <person name="Widiez T."/>
            <person name="Wong G.K."/>
            <person name="Wymore A."/>
            <person name="Zhang Y."/>
            <person name="Zimmer A.D."/>
            <person name="Quatrano R.S."/>
            <person name="Mayer K.F.X."/>
            <person name="Goodstein D."/>
            <person name="Casacuberta J.M."/>
            <person name="Vandepoele K."/>
            <person name="Reski R."/>
            <person name="Cuming A.C."/>
            <person name="Tuskan G.A."/>
            <person name="Maumus F."/>
            <person name="Salse J."/>
            <person name="Schmutz J."/>
            <person name="Rensing S.A."/>
        </authorList>
    </citation>
    <scope>NUCLEOTIDE SEQUENCE [LARGE SCALE GENOMIC DNA]</scope>
    <source>
        <strain evidence="2 3">cv. Gransden 2004</strain>
    </source>
</reference>
<reference evidence="1 3" key="1">
    <citation type="journal article" date="2008" name="Science">
        <title>The Physcomitrella genome reveals evolutionary insights into the conquest of land by plants.</title>
        <authorList>
            <person name="Rensing S."/>
            <person name="Lang D."/>
            <person name="Zimmer A."/>
            <person name="Terry A."/>
            <person name="Salamov A."/>
            <person name="Shapiro H."/>
            <person name="Nishiyama T."/>
            <person name="Perroud P.-F."/>
            <person name="Lindquist E."/>
            <person name="Kamisugi Y."/>
            <person name="Tanahashi T."/>
            <person name="Sakakibara K."/>
            <person name="Fujita T."/>
            <person name="Oishi K."/>
            <person name="Shin-I T."/>
            <person name="Kuroki Y."/>
            <person name="Toyoda A."/>
            <person name="Suzuki Y."/>
            <person name="Hashimoto A."/>
            <person name="Yamaguchi K."/>
            <person name="Sugano A."/>
            <person name="Kohara Y."/>
            <person name="Fujiyama A."/>
            <person name="Anterola A."/>
            <person name="Aoki S."/>
            <person name="Ashton N."/>
            <person name="Barbazuk W.B."/>
            <person name="Barker E."/>
            <person name="Bennetzen J."/>
            <person name="Bezanilla M."/>
            <person name="Blankenship R."/>
            <person name="Cho S.H."/>
            <person name="Dutcher S."/>
            <person name="Estelle M."/>
            <person name="Fawcett J.A."/>
            <person name="Gundlach H."/>
            <person name="Hanada K."/>
            <person name="Heyl A."/>
            <person name="Hicks K.A."/>
            <person name="Hugh J."/>
            <person name="Lohr M."/>
            <person name="Mayer K."/>
            <person name="Melkozernov A."/>
            <person name="Murata T."/>
            <person name="Nelson D."/>
            <person name="Pils B."/>
            <person name="Prigge M."/>
            <person name="Reiss B."/>
            <person name="Renner T."/>
            <person name="Rombauts S."/>
            <person name="Rushton P."/>
            <person name="Sanderfoot A."/>
            <person name="Schween G."/>
            <person name="Shiu S.-H."/>
            <person name="Stueber K."/>
            <person name="Theodoulou F.L."/>
            <person name="Tu H."/>
            <person name="Van de Peer Y."/>
            <person name="Verrier P.J."/>
            <person name="Waters E."/>
            <person name="Wood A."/>
            <person name="Yang L."/>
            <person name="Cove D."/>
            <person name="Cuming A."/>
            <person name="Hasebe M."/>
            <person name="Lucas S."/>
            <person name="Mishler D.B."/>
            <person name="Reski R."/>
            <person name="Grigoriev I."/>
            <person name="Quatrano R.S."/>
            <person name="Boore J.L."/>
        </authorList>
    </citation>
    <scope>NUCLEOTIDE SEQUENCE [LARGE SCALE GENOMIC DNA]</scope>
    <source>
        <strain evidence="2 3">cv. Gransden 2004</strain>
    </source>
</reference>
<dbReference type="AlphaFoldDB" id="A0A2K1IBY8"/>
<organism evidence="1">
    <name type="scientific">Physcomitrium patens</name>
    <name type="common">Spreading-leaved earth moss</name>
    <name type="synonym">Physcomitrella patens</name>
    <dbReference type="NCBI Taxonomy" id="3218"/>
    <lineage>
        <taxon>Eukaryota</taxon>
        <taxon>Viridiplantae</taxon>
        <taxon>Streptophyta</taxon>
        <taxon>Embryophyta</taxon>
        <taxon>Bryophyta</taxon>
        <taxon>Bryophytina</taxon>
        <taxon>Bryopsida</taxon>
        <taxon>Funariidae</taxon>
        <taxon>Funariales</taxon>
        <taxon>Funariaceae</taxon>
        <taxon>Physcomitrium</taxon>
    </lineage>
</organism>
<dbReference type="EnsemblPlants" id="Pp3c26_5230V3.1">
    <property type="protein sequence ID" value="PAC:32918150.CDS.1"/>
    <property type="gene ID" value="Pp3c26_5230"/>
</dbReference>
<proteinExistence type="predicted"/>
<dbReference type="Gramene" id="Pp3c26_5230V3.1">
    <property type="protein sequence ID" value="PAC:32918150.CDS.1"/>
    <property type="gene ID" value="Pp3c26_5230"/>
</dbReference>
<keyword evidence="3" id="KW-1185">Reference proteome</keyword>
<evidence type="ECO:0000313" key="3">
    <source>
        <dbReference type="Proteomes" id="UP000006727"/>
    </source>
</evidence>
<protein>
    <submittedName>
        <fullName evidence="1 2">Uncharacterized protein</fullName>
    </submittedName>
</protein>
<dbReference type="EMBL" id="ABEU02000026">
    <property type="protein sequence ID" value="PNR26774.1"/>
    <property type="molecule type" value="Genomic_DNA"/>
</dbReference>